<dbReference type="GO" id="GO:0042941">
    <property type="term" value="P:D-alanine transmembrane transport"/>
    <property type="evidence" value="ECO:0007669"/>
    <property type="project" value="TreeGrafter"/>
</dbReference>
<evidence type="ECO:0000259" key="4">
    <source>
        <dbReference type="PROSITE" id="PS50893"/>
    </source>
</evidence>
<dbReference type="GO" id="GO:0005524">
    <property type="term" value="F:ATP binding"/>
    <property type="evidence" value="ECO:0007669"/>
    <property type="project" value="UniProtKB-KW"/>
</dbReference>
<dbReference type="InterPro" id="IPR027417">
    <property type="entry name" value="P-loop_NTPase"/>
</dbReference>
<dbReference type="InterPro" id="IPR032823">
    <property type="entry name" value="BCA_ABC_TP_C"/>
</dbReference>
<keyword evidence="6" id="KW-1185">Reference proteome</keyword>
<accession>A0A521BM44</accession>
<keyword evidence="3 5" id="KW-0067">ATP-binding</keyword>
<dbReference type="GO" id="GO:0005304">
    <property type="term" value="F:L-valine transmembrane transporter activity"/>
    <property type="evidence" value="ECO:0007669"/>
    <property type="project" value="TreeGrafter"/>
</dbReference>
<evidence type="ECO:0000313" key="6">
    <source>
        <dbReference type="Proteomes" id="UP000316030"/>
    </source>
</evidence>
<name>A0A521BM44_9RHOB</name>
<dbReference type="RefSeq" id="WP_142492202.1">
    <property type="nucleotide sequence ID" value="NZ_FXTO01000003.1"/>
</dbReference>
<dbReference type="GO" id="GO:1903805">
    <property type="term" value="P:L-valine import across plasma membrane"/>
    <property type="evidence" value="ECO:0007669"/>
    <property type="project" value="TreeGrafter"/>
</dbReference>
<dbReference type="GO" id="GO:0016887">
    <property type="term" value="F:ATP hydrolysis activity"/>
    <property type="evidence" value="ECO:0007669"/>
    <property type="project" value="InterPro"/>
</dbReference>
<dbReference type="SUPFAM" id="SSF52540">
    <property type="entry name" value="P-loop containing nucleoside triphosphate hydrolases"/>
    <property type="match status" value="1"/>
</dbReference>
<dbReference type="CDD" id="cd03219">
    <property type="entry name" value="ABC_Mj1267_LivG_branched"/>
    <property type="match status" value="1"/>
</dbReference>
<dbReference type="PROSITE" id="PS50893">
    <property type="entry name" value="ABC_TRANSPORTER_2"/>
    <property type="match status" value="1"/>
</dbReference>
<dbReference type="InterPro" id="IPR003593">
    <property type="entry name" value="AAA+_ATPase"/>
</dbReference>
<dbReference type="GO" id="GO:0015192">
    <property type="term" value="F:L-phenylalanine transmembrane transporter activity"/>
    <property type="evidence" value="ECO:0007669"/>
    <property type="project" value="TreeGrafter"/>
</dbReference>
<feature type="domain" description="ABC transporter" evidence="4">
    <location>
        <begin position="2"/>
        <end position="244"/>
    </location>
</feature>
<dbReference type="AlphaFoldDB" id="A0A521BM44"/>
<evidence type="ECO:0000256" key="1">
    <source>
        <dbReference type="ARBA" id="ARBA00022448"/>
    </source>
</evidence>
<gene>
    <name evidence="5" type="ORF">SAMN06265173_103166</name>
</gene>
<keyword evidence="2" id="KW-0547">Nucleotide-binding</keyword>
<protein>
    <submittedName>
        <fullName evidence="5">Amino acid/amide ABC transporter ATP-binding protein 1, HAAT family</fullName>
    </submittedName>
</protein>
<dbReference type="Proteomes" id="UP000316030">
    <property type="component" value="Unassembled WGS sequence"/>
</dbReference>
<dbReference type="SMART" id="SM00382">
    <property type="entry name" value="AAA"/>
    <property type="match status" value="1"/>
</dbReference>
<dbReference type="GO" id="GO:0005886">
    <property type="term" value="C:plasma membrane"/>
    <property type="evidence" value="ECO:0007669"/>
    <property type="project" value="TreeGrafter"/>
</dbReference>
<reference evidence="5 6" key="1">
    <citation type="submission" date="2017-05" db="EMBL/GenBank/DDBJ databases">
        <authorList>
            <person name="Varghese N."/>
            <person name="Submissions S."/>
        </authorList>
    </citation>
    <scope>NUCLEOTIDE SEQUENCE [LARGE SCALE GENOMIC DNA]</scope>
    <source>
        <strain evidence="5 6">DSM 29506</strain>
    </source>
</reference>
<dbReference type="InterPro" id="IPR051120">
    <property type="entry name" value="ABC_AA/LPS_Transport"/>
</dbReference>
<dbReference type="PROSITE" id="PS00211">
    <property type="entry name" value="ABC_TRANSPORTER_1"/>
    <property type="match status" value="1"/>
</dbReference>
<dbReference type="Pfam" id="PF12399">
    <property type="entry name" value="BCA_ABC_TP_C"/>
    <property type="match status" value="1"/>
</dbReference>
<proteinExistence type="predicted"/>
<dbReference type="PANTHER" id="PTHR45772:SF7">
    <property type="entry name" value="AMINO ACID ABC TRANSPORTER ATP-BINDING PROTEIN"/>
    <property type="match status" value="1"/>
</dbReference>
<sequence length="253" mass="27298">MLHLDHLVKKFGGLTATDDVTLDFPAGSLSAIIGPNGAGKTTLFNQITGHLVPTSGRIMFDGENISGLKPAAIVRKGIGRAFQVASIFPSMTVEEALATAVSAHNRTAFQLHSAFPPLNVRHQTEELLALLGMEPVARSLSGEISHGDQKLLDVGLALALNPKVLLLDEPAAGMGPEERWQMMDTVKHLWKSRNMTLIFIEHDIDLVFKTAEIIHVLRYGAVLASGKAHEIRGNPEVIKAYLGSETDTVKDAV</sequence>
<dbReference type="Gene3D" id="3.40.50.300">
    <property type="entry name" value="P-loop containing nucleotide triphosphate hydrolases"/>
    <property type="match status" value="1"/>
</dbReference>
<dbReference type="GO" id="GO:1903806">
    <property type="term" value="P:L-isoleucine import across plasma membrane"/>
    <property type="evidence" value="ECO:0007669"/>
    <property type="project" value="TreeGrafter"/>
</dbReference>
<dbReference type="PANTHER" id="PTHR45772">
    <property type="entry name" value="CONSERVED COMPONENT OF ABC TRANSPORTER FOR NATURAL AMINO ACIDS-RELATED"/>
    <property type="match status" value="1"/>
</dbReference>
<dbReference type="InterPro" id="IPR003439">
    <property type="entry name" value="ABC_transporter-like_ATP-bd"/>
</dbReference>
<dbReference type="GO" id="GO:0015808">
    <property type="term" value="P:L-alanine transport"/>
    <property type="evidence" value="ECO:0007669"/>
    <property type="project" value="TreeGrafter"/>
</dbReference>
<organism evidence="5 6">
    <name type="scientific">Thalassovita litoralis</name>
    <dbReference type="NCBI Taxonomy" id="1010611"/>
    <lineage>
        <taxon>Bacteria</taxon>
        <taxon>Pseudomonadati</taxon>
        <taxon>Pseudomonadota</taxon>
        <taxon>Alphaproteobacteria</taxon>
        <taxon>Rhodobacterales</taxon>
        <taxon>Roseobacteraceae</taxon>
        <taxon>Thalassovita</taxon>
    </lineage>
</organism>
<keyword evidence="1" id="KW-0813">Transport</keyword>
<dbReference type="GO" id="GO:0015188">
    <property type="term" value="F:L-isoleucine transmembrane transporter activity"/>
    <property type="evidence" value="ECO:0007669"/>
    <property type="project" value="TreeGrafter"/>
</dbReference>
<dbReference type="Pfam" id="PF00005">
    <property type="entry name" value="ABC_tran"/>
    <property type="match status" value="1"/>
</dbReference>
<dbReference type="EMBL" id="FXTO01000003">
    <property type="protein sequence ID" value="SMO48227.1"/>
    <property type="molecule type" value="Genomic_DNA"/>
</dbReference>
<evidence type="ECO:0000313" key="5">
    <source>
        <dbReference type="EMBL" id="SMO48227.1"/>
    </source>
</evidence>
<dbReference type="InterPro" id="IPR017871">
    <property type="entry name" value="ABC_transporter-like_CS"/>
</dbReference>
<evidence type="ECO:0000256" key="2">
    <source>
        <dbReference type="ARBA" id="ARBA00022741"/>
    </source>
</evidence>
<evidence type="ECO:0000256" key="3">
    <source>
        <dbReference type="ARBA" id="ARBA00022840"/>
    </source>
</evidence>
<dbReference type="OrthoDB" id="9806149at2"/>